<proteinExistence type="predicted"/>
<feature type="region of interest" description="Disordered" evidence="1">
    <location>
        <begin position="1"/>
        <end position="29"/>
    </location>
</feature>
<feature type="compositionally biased region" description="Low complexity" evidence="1">
    <location>
        <begin position="10"/>
        <end position="29"/>
    </location>
</feature>
<reference evidence="2 3" key="1">
    <citation type="journal article" date="2016" name="Sci. Rep.">
        <title>The Dendrobium catenatum Lindl. genome sequence provides insights into polysaccharide synthase, floral development and adaptive evolution.</title>
        <authorList>
            <person name="Zhang G.Q."/>
            <person name="Xu Q."/>
            <person name="Bian C."/>
            <person name="Tsai W.C."/>
            <person name="Yeh C.M."/>
            <person name="Liu K.W."/>
            <person name="Yoshida K."/>
            <person name="Zhang L.S."/>
            <person name="Chang S.B."/>
            <person name="Chen F."/>
            <person name="Shi Y."/>
            <person name="Su Y.Y."/>
            <person name="Zhang Y.Q."/>
            <person name="Chen L.J."/>
            <person name="Yin Y."/>
            <person name="Lin M."/>
            <person name="Huang H."/>
            <person name="Deng H."/>
            <person name="Wang Z.W."/>
            <person name="Zhu S.L."/>
            <person name="Zhao X."/>
            <person name="Deng C."/>
            <person name="Niu S.C."/>
            <person name="Huang J."/>
            <person name="Wang M."/>
            <person name="Liu G.H."/>
            <person name="Yang H.J."/>
            <person name="Xiao X.J."/>
            <person name="Hsiao Y.Y."/>
            <person name="Wu W.L."/>
            <person name="Chen Y.Y."/>
            <person name="Mitsuda N."/>
            <person name="Ohme-Takagi M."/>
            <person name="Luo Y.B."/>
            <person name="Van de Peer Y."/>
            <person name="Liu Z.J."/>
        </authorList>
    </citation>
    <scope>NUCLEOTIDE SEQUENCE [LARGE SCALE GENOMIC DNA]</scope>
    <source>
        <tissue evidence="2">The whole plant</tissue>
    </source>
</reference>
<sequence>MDRETDLFPSSPTNSSTSSSDLDTMSTGSFFHDRSTTLRTLMGLTSPEIQARPSRPASVRRVAAVGGGDGVSGRKPKSRRSGCWRLCRGDVEPTSLEQFLRAERRLGAAEGDFLCGNEAAADGAGRLFLNGRVLPPAPASPVGRRRREGEAAGSLGRLPVMLAGICSGGEW</sequence>
<accession>A0A2I0WR84</accession>
<evidence type="ECO:0000313" key="2">
    <source>
        <dbReference type="EMBL" id="PKU78175.1"/>
    </source>
</evidence>
<dbReference type="AlphaFoldDB" id="A0A2I0WR84"/>
<gene>
    <name evidence="2" type="primary">Y-3</name>
    <name evidence="2" type="ORF">MA16_Dca012295</name>
</gene>
<evidence type="ECO:0000256" key="1">
    <source>
        <dbReference type="SAM" id="MobiDB-lite"/>
    </source>
</evidence>
<organism evidence="2 3">
    <name type="scientific">Dendrobium catenatum</name>
    <dbReference type="NCBI Taxonomy" id="906689"/>
    <lineage>
        <taxon>Eukaryota</taxon>
        <taxon>Viridiplantae</taxon>
        <taxon>Streptophyta</taxon>
        <taxon>Embryophyta</taxon>
        <taxon>Tracheophyta</taxon>
        <taxon>Spermatophyta</taxon>
        <taxon>Magnoliopsida</taxon>
        <taxon>Liliopsida</taxon>
        <taxon>Asparagales</taxon>
        <taxon>Orchidaceae</taxon>
        <taxon>Epidendroideae</taxon>
        <taxon>Malaxideae</taxon>
        <taxon>Dendrobiinae</taxon>
        <taxon>Dendrobium</taxon>
    </lineage>
</organism>
<keyword evidence="3" id="KW-1185">Reference proteome</keyword>
<evidence type="ECO:0000313" key="3">
    <source>
        <dbReference type="Proteomes" id="UP000233837"/>
    </source>
</evidence>
<dbReference type="InterPro" id="IPR040344">
    <property type="entry name" value="At3g17950-like"/>
</dbReference>
<dbReference type="Proteomes" id="UP000233837">
    <property type="component" value="Unassembled WGS sequence"/>
</dbReference>
<dbReference type="PANTHER" id="PTHR33544">
    <property type="entry name" value="DUF4005 DOMAIN-CONTAINING PROTEIN-RELATED"/>
    <property type="match status" value="1"/>
</dbReference>
<name>A0A2I0WR84_9ASPA</name>
<dbReference type="OrthoDB" id="1894399at2759"/>
<reference evidence="2 3" key="2">
    <citation type="journal article" date="2017" name="Nature">
        <title>The Apostasia genome and the evolution of orchids.</title>
        <authorList>
            <person name="Zhang G.Q."/>
            <person name="Liu K.W."/>
            <person name="Li Z."/>
            <person name="Lohaus R."/>
            <person name="Hsiao Y.Y."/>
            <person name="Niu S.C."/>
            <person name="Wang J.Y."/>
            <person name="Lin Y.C."/>
            <person name="Xu Q."/>
            <person name="Chen L.J."/>
            <person name="Yoshida K."/>
            <person name="Fujiwara S."/>
            <person name="Wang Z.W."/>
            <person name="Zhang Y.Q."/>
            <person name="Mitsuda N."/>
            <person name="Wang M."/>
            <person name="Liu G.H."/>
            <person name="Pecoraro L."/>
            <person name="Huang H.X."/>
            <person name="Xiao X.J."/>
            <person name="Lin M."/>
            <person name="Wu X.Y."/>
            <person name="Wu W.L."/>
            <person name="Chen Y.Y."/>
            <person name="Chang S.B."/>
            <person name="Sakamoto S."/>
            <person name="Ohme-Takagi M."/>
            <person name="Yagi M."/>
            <person name="Zeng S.J."/>
            <person name="Shen C.Y."/>
            <person name="Yeh C.M."/>
            <person name="Luo Y.B."/>
            <person name="Tsai W.C."/>
            <person name="Van de Peer Y."/>
            <person name="Liu Z.J."/>
        </authorList>
    </citation>
    <scope>NUCLEOTIDE SEQUENCE [LARGE SCALE GENOMIC DNA]</scope>
    <source>
        <tissue evidence="2">The whole plant</tissue>
    </source>
</reference>
<protein>
    <submittedName>
        <fullName evidence="2">Uncharacterized protein</fullName>
    </submittedName>
</protein>
<dbReference type="EMBL" id="KZ502472">
    <property type="protein sequence ID" value="PKU78175.1"/>
    <property type="molecule type" value="Genomic_DNA"/>
</dbReference>
<dbReference type="PANTHER" id="PTHR33544:SF15">
    <property type="entry name" value="OS06G0256800 PROTEIN"/>
    <property type="match status" value="1"/>
</dbReference>